<evidence type="ECO:0000256" key="3">
    <source>
        <dbReference type="ARBA" id="ARBA00022692"/>
    </source>
</evidence>
<feature type="transmembrane region" description="Helical" evidence="6">
    <location>
        <begin position="112"/>
        <end position="135"/>
    </location>
</feature>
<feature type="domain" description="Cation efflux protein cytoplasmic" evidence="8">
    <location>
        <begin position="224"/>
        <end position="299"/>
    </location>
</feature>
<dbReference type="Proteomes" id="UP000536604">
    <property type="component" value="Unassembled WGS sequence"/>
</dbReference>
<dbReference type="PANTHER" id="PTHR13414:SF9">
    <property type="entry name" value="PROTON-COUPLED ZINC ANTIPORTER SLC30A9, MITOCHONDRIAL"/>
    <property type="match status" value="1"/>
</dbReference>
<dbReference type="GO" id="GO:0016020">
    <property type="term" value="C:membrane"/>
    <property type="evidence" value="ECO:0007669"/>
    <property type="project" value="UniProtKB-SubCell"/>
</dbReference>
<evidence type="ECO:0000256" key="2">
    <source>
        <dbReference type="ARBA" id="ARBA00022448"/>
    </source>
</evidence>
<comment type="caution">
    <text evidence="9">The sequence shown here is derived from an EMBL/GenBank/DDBJ whole genome shotgun (WGS) entry which is preliminary data.</text>
</comment>
<keyword evidence="5 6" id="KW-0472">Membrane</keyword>
<feature type="transmembrane region" description="Helical" evidence="6">
    <location>
        <begin position="12"/>
        <end position="30"/>
    </location>
</feature>
<reference evidence="9 10" key="1">
    <citation type="submission" date="2020-08" db="EMBL/GenBank/DDBJ databases">
        <title>Genomic Encyclopedia of Type Strains, Phase III (KMG-III): the genomes of soil and plant-associated and newly described type strains.</title>
        <authorList>
            <person name="Whitman W."/>
        </authorList>
    </citation>
    <scope>NUCLEOTIDE SEQUENCE [LARGE SCALE GENOMIC DNA]</scope>
    <source>
        <strain evidence="9 10">CECT 8712</strain>
    </source>
</reference>
<feature type="transmembrane region" description="Helical" evidence="6">
    <location>
        <begin position="161"/>
        <end position="185"/>
    </location>
</feature>
<comment type="subcellular location">
    <subcellularLocation>
        <location evidence="1">Membrane</location>
        <topology evidence="1">Multi-pass membrane protein</topology>
    </subcellularLocation>
</comment>
<dbReference type="InterPro" id="IPR040177">
    <property type="entry name" value="SLC30A9"/>
</dbReference>
<gene>
    <name evidence="9" type="ORF">FHS13_000508</name>
</gene>
<dbReference type="Gene3D" id="3.30.70.1350">
    <property type="entry name" value="Cation efflux protein, cytoplasmic domain"/>
    <property type="match status" value="1"/>
</dbReference>
<evidence type="ECO:0000313" key="10">
    <source>
        <dbReference type="Proteomes" id="UP000536604"/>
    </source>
</evidence>
<dbReference type="Pfam" id="PF16916">
    <property type="entry name" value="ZT_dimer"/>
    <property type="match status" value="1"/>
</dbReference>
<dbReference type="Pfam" id="PF01545">
    <property type="entry name" value="Cation_efflux"/>
    <property type="match status" value="1"/>
</dbReference>
<dbReference type="EMBL" id="JACHJO010000002">
    <property type="protein sequence ID" value="MBB6118576.1"/>
    <property type="molecule type" value="Genomic_DNA"/>
</dbReference>
<dbReference type="PANTHER" id="PTHR13414">
    <property type="entry name" value="HUEL-CATION TRANSPORTER"/>
    <property type="match status" value="1"/>
</dbReference>
<dbReference type="Gene3D" id="1.20.1510.10">
    <property type="entry name" value="Cation efflux protein transmembrane domain"/>
    <property type="match status" value="1"/>
</dbReference>
<dbReference type="GO" id="GO:0006829">
    <property type="term" value="P:zinc ion transport"/>
    <property type="evidence" value="ECO:0007669"/>
    <property type="project" value="InterPro"/>
</dbReference>
<dbReference type="InterPro" id="IPR036837">
    <property type="entry name" value="Cation_efflux_CTD_sf"/>
</dbReference>
<proteinExistence type="predicted"/>
<dbReference type="InterPro" id="IPR002524">
    <property type="entry name" value="Cation_efflux"/>
</dbReference>
<evidence type="ECO:0000256" key="5">
    <source>
        <dbReference type="ARBA" id="ARBA00023136"/>
    </source>
</evidence>
<dbReference type="RefSeq" id="WP_184286838.1">
    <property type="nucleotide sequence ID" value="NZ_JACHJO010000002.1"/>
</dbReference>
<evidence type="ECO:0000313" key="9">
    <source>
        <dbReference type="EMBL" id="MBB6118576.1"/>
    </source>
</evidence>
<dbReference type="SUPFAM" id="SSF160240">
    <property type="entry name" value="Cation efflux protein cytoplasmic domain-like"/>
    <property type="match status" value="1"/>
</dbReference>
<dbReference type="NCBIfam" id="TIGR01297">
    <property type="entry name" value="CDF"/>
    <property type="match status" value="1"/>
</dbReference>
<organism evidence="9 10">
    <name type="scientific">Nocardiopsis algeriensis</name>
    <dbReference type="NCBI Taxonomy" id="1478215"/>
    <lineage>
        <taxon>Bacteria</taxon>
        <taxon>Bacillati</taxon>
        <taxon>Actinomycetota</taxon>
        <taxon>Actinomycetes</taxon>
        <taxon>Streptosporangiales</taxon>
        <taxon>Nocardiopsidaceae</taxon>
        <taxon>Nocardiopsis</taxon>
    </lineage>
</organism>
<dbReference type="InterPro" id="IPR027470">
    <property type="entry name" value="Cation_efflux_CTD"/>
</dbReference>
<keyword evidence="10" id="KW-1185">Reference proteome</keyword>
<evidence type="ECO:0000259" key="7">
    <source>
        <dbReference type="Pfam" id="PF01545"/>
    </source>
</evidence>
<evidence type="ECO:0000256" key="1">
    <source>
        <dbReference type="ARBA" id="ARBA00004141"/>
    </source>
</evidence>
<keyword evidence="4 6" id="KW-1133">Transmembrane helix</keyword>
<dbReference type="GO" id="GO:0008324">
    <property type="term" value="F:monoatomic cation transmembrane transporter activity"/>
    <property type="evidence" value="ECO:0007669"/>
    <property type="project" value="InterPro"/>
</dbReference>
<evidence type="ECO:0000256" key="4">
    <source>
        <dbReference type="ARBA" id="ARBA00022989"/>
    </source>
</evidence>
<dbReference type="InterPro" id="IPR027469">
    <property type="entry name" value="Cation_efflux_TMD_sf"/>
</dbReference>
<evidence type="ECO:0000259" key="8">
    <source>
        <dbReference type="Pfam" id="PF16916"/>
    </source>
</evidence>
<feature type="domain" description="Cation efflux protein transmembrane" evidence="7">
    <location>
        <begin position="11"/>
        <end position="218"/>
    </location>
</feature>
<sequence length="306" mass="33091">MSSGESTKAVVMALVANLGIAVTKFVAYLLSGSSAMLAESVHSVADSGNQVLLLVGGRRARRTATPEHPFGYGHLRYLYAFMVAIVLFTLGGLFALYEAWHKIRDPHPITSWQWVPVVVLLVSMALETTALRTALRQSREGRARFGLLGYIRRSKAPELPVVLLEDSAALIGLAFALVGVSLTLVTGNGVWDGIGTAAIGLLLVVVAVLLAIEVQSLLVGEAASEENIRRIRQAVLECEDIDAVIHMRTLHLGPEELLVALKVAVDAEDDARRVARAIDEAERRIRAAVPIAHLIYIEPDLLRTPT</sequence>
<dbReference type="AlphaFoldDB" id="A0A841IMU7"/>
<dbReference type="SUPFAM" id="SSF161111">
    <property type="entry name" value="Cation efflux protein transmembrane domain-like"/>
    <property type="match status" value="1"/>
</dbReference>
<name>A0A841IMU7_9ACTN</name>
<accession>A0A841IMU7</accession>
<dbReference type="InterPro" id="IPR058533">
    <property type="entry name" value="Cation_efflux_TM"/>
</dbReference>
<keyword evidence="2" id="KW-0813">Transport</keyword>
<feature type="transmembrane region" description="Helical" evidence="6">
    <location>
        <begin position="77"/>
        <end position="100"/>
    </location>
</feature>
<keyword evidence="3 6" id="KW-0812">Transmembrane</keyword>
<protein>
    <submittedName>
        <fullName evidence="9">Cation diffusion facilitator family transporter</fullName>
    </submittedName>
</protein>
<feature type="transmembrane region" description="Helical" evidence="6">
    <location>
        <begin position="197"/>
        <end position="220"/>
    </location>
</feature>
<evidence type="ECO:0000256" key="6">
    <source>
        <dbReference type="SAM" id="Phobius"/>
    </source>
</evidence>